<evidence type="ECO:0000313" key="2">
    <source>
        <dbReference type="EMBL" id="GAI53245.1"/>
    </source>
</evidence>
<keyword evidence="1" id="KW-0812">Transmembrane</keyword>
<keyword evidence="1" id="KW-0472">Membrane</keyword>
<reference evidence="2" key="1">
    <citation type="journal article" date="2014" name="Front. Microbiol.">
        <title>High frequency of phylogenetically diverse reductive dehalogenase-homologous genes in deep subseafloor sedimentary metagenomes.</title>
        <authorList>
            <person name="Kawai M."/>
            <person name="Futagami T."/>
            <person name="Toyoda A."/>
            <person name="Takaki Y."/>
            <person name="Nishi S."/>
            <person name="Hori S."/>
            <person name="Arai W."/>
            <person name="Tsubouchi T."/>
            <person name="Morono Y."/>
            <person name="Uchiyama I."/>
            <person name="Ito T."/>
            <person name="Fujiyama A."/>
            <person name="Inagaki F."/>
            <person name="Takami H."/>
        </authorList>
    </citation>
    <scope>NUCLEOTIDE SEQUENCE</scope>
    <source>
        <strain evidence="2">Expedition CK06-06</strain>
    </source>
</reference>
<protein>
    <submittedName>
        <fullName evidence="2">Uncharacterized protein</fullName>
    </submittedName>
</protein>
<comment type="caution">
    <text evidence="2">The sequence shown here is derived from an EMBL/GenBank/DDBJ whole genome shotgun (WGS) entry which is preliminary data.</text>
</comment>
<keyword evidence="1" id="KW-1133">Transmembrane helix</keyword>
<sequence>HWHGMPLGIIASVLICTAVAAVSYLAVTQTITQEITDYGSITADNIVLDDVAVGENFSQSFSGAVEVDLGPDGAGRALKMVCTPDSKYTSFGVTITLTSKPEGSTVGLYGYGITGGGEVSVDLDIPGLYTFDQTIEGVAGSSTGTATSTVTFTLETSTTPPRP</sequence>
<name>X1QQJ5_9ZZZZ</name>
<accession>X1QQJ5</accession>
<organism evidence="2">
    <name type="scientific">marine sediment metagenome</name>
    <dbReference type="NCBI Taxonomy" id="412755"/>
    <lineage>
        <taxon>unclassified sequences</taxon>
        <taxon>metagenomes</taxon>
        <taxon>ecological metagenomes</taxon>
    </lineage>
</organism>
<proteinExistence type="predicted"/>
<dbReference type="AlphaFoldDB" id="X1QQJ5"/>
<feature type="transmembrane region" description="Helical" evidence="1">
    <location>
        <begin position="7"/>
        <end position="27"/>
    </location>
</feature>
<feature type="non-terminal residue" evidence="2">
    <location>
        <position position="1"/>
    </location>
</feature>
<dbReference type="EMBL" id="BARV01036370">
    <property type="protein sequence ID" value="GAI53245.1"/>
    <property type="molecule type" value="Genomic_DNA"/>
</dbReference>
<evidence type="ECO:0000256" key="1">
    <source>
        <dbReference type="SAM" id="Phobius"/>
    </source>
</evidence>
<gene>
    <name evidence="2" type="ORF">S06H3_56533</name>
</gene>